<feature type="region of interest" description="Disordered" evidence="1">
    <location>
        <begin position="1"/>
        <end position="96"/>
    </location>
</feature>
<evidence type="ECO:0000256" key="1">
    <source>
        <dbReference type="SAM" id="MobiDB-lite"/>
    </source>
</evidence>
<dbReference type="AlphaFoldDB" id="A0A3N4I4Z6"/>
<dbReference type="OrthoDB" id="5221380at2759"/>
<accession>A0A3N4I4Z6</accession>
<evidence type="ECO:0000313" key="2">
    <source>
        <dbReference type="EMBL" id="RPA81175.1"/>
    </source>
</evidence>
<sequence>MTQMYKHASTAVASVPSHHHTPAETPRGGSMSTPGLPPQQTPMVNHHHQPSPSPYPTVRPYSAAPPQYHVHHSQSPAPIPPTAPMAPGPQPYTPPNPEVTAFIVPDIASKVPPEIAQYFQRDAEGNILFFRTPPIAVNKPVVTAPGRNGQIVGHSLAYLAKKKELDENRKRKERELEERREENKRKKMELEEQVKTDAQKAMVSALEVYVQQLEK</sequence>
<gene>
    <name evidence="2" type="ORF">BJ508DRAFT_114868</name>
</gene>
<keyword evidence="3" id="KW-1185">Reference proteome</keyword>
<name>A0A3N4I4Z6_ASCIM</name>
<protein>
    <submittedName>
        <fullName evidence="2">Uncharacterized protein</fullName>
    </submittedName>
</protein>
<feature type="compositionally biased region" description="Pro residues" evidence="1">
    <location>
        <begin position="77"/>
        <end position="96"/>
    </location>
</feature>
<evidence type="ECO:0000313" key="3">
    <source>
        <dbReference type="Proteomes" id="UP000275078"/>
    </source>
</evidence>
<feature type="region of interest" description="Disordered" evidence="1">
    <location>
        <begin position="166"/>
        <end position="190"/>
    </location>
</feature>
<dbReference type="EMBL" id="ML119681">
    <property type="protein sequence ID" value="RPA81175.1"/>
    <property type="molecule type" value="Genomic_DNA"/>
</dbReference>
<organism evidence="2 3">
    <name type="scientific">Ascobolus immersus RN42</name>
    <dbReference type="NCBI Taxonomy" id="1160509"/>
    <lineage>
        <taxon>Eukaryota</taxon>
        <taxon>Fungi</taxon>
        <taxon>Dikarya</taxon>
        <taxon>Ascomycota</taxon>
        <taxon>Pezizomycotina</taxon>
        <taxon>Pezizomycetes</taxon>
        <taxon>Pezizales</taxon>
        <taxon>Ascobolaceae</taxon>
        <taxon>Ascobolus</taxon>
    </lineage>
</organism>
<proteinExistence type="predicted"/>
<reference evidence="2 3" key="1">
    <citation type="journal article" date="2018" name="Nat. Ecol. Evol.">
        <title>Pezizomycetes genomes reveal the molecular basis of ectomycorrhizal truffle lifestyle.</title>
        <authorList>
            <person name="Murat C."/>
            <person name="Payen T."/>
            <person name="Noel B."/>
            <person name="Kuo A."/>
            <person name="Morin E."/>
            <person name="Chen J."/>
            <person name="Kohler A."/>
            <person name="Krizsan K."/>
            <person name="Balestrini R."/>
            <person name="Da Silva C."/>
            <person name="Montanini B."/>
            <person name="Hainaut M."/>
            <person name="Levati E."/>
            <person name="Barry K.W."/>
            <person name="Belfiori B."/>
            <person name="Cichocki N."/>
            <person name="Clum A."/>
            <person name="Dockter R.B."/>
            <person name="Fauchery L."/>
            <person name="Guy J."/>
            <person name="Iotti M."/>
            <person name="Le Tacon F."/>
            <person name="Lindquist E.A."/>
            <person name="Lipzen A."/>
            <person name="Malagnac F."/>
            <person name="Mello A."/>
            <person name="Molinier V."/>
            <person name="Miyauchi S."/>
            <person name="Poulain J."/>
            <person name="Riccioni C."/>
            <person name="Rubini A."/>
            <person name="Sitrit Y."/>
            <person name="Splivallo R."/>
            <person name="Traeger S."/>
            <person name="Wang M."/>
            <person name="Zifcakova L."/>
            <person name="Wipf D."/>
            <person name="Zambonelli A."/>
            <person name="Paolocci F."/>
            <person name="Nowrousian M."/>
            <person name="Ottonello S."/>
            <person name="Baldrian P."/>
            <person name="Spatafora J.W."/>
            <person name="Henrissat B."/>
            <person name="Nagy L.G."/>
            <person name="Aury J.M."/>
            <person name="Wincker P."/>
            <person name="Grigoriev I.V."/>
            <person name="Bonfante P."/>
            <person name="Martin F.M."/>
        </authorList>
    </citation>
    <scope>NUCLEOTIDE SEQUENCE [LARGE SCALE GENOMIC DNA]</scope>
    <source>
        <strain evidence="2 3">RN42</strain>
    </source>
</reference>
<dbReference type="STRING" id="1160509.A0A3N4I4Z6"/>
<dbReference type="Proteomes" id="UP000275078">
    <property type="component" value="Unassembled WGS sequence"/>
</dbReference>